<gene>
    <name evidence="1" type="ORF">DYU11_08330</name>
</gene>
<reference evidence="1 2" key="1">
    <citation type="submission" date="2018-08" db="EMBL/GenBank/DDBJ databases">
        <title>Fibrisoma montanum sp. nov., isolated from Danxia mountain soil.</title>
        <authorList>
            <person name="Huang Y."/>
        </authorList>
    </citation>
    <scope>NUCLEOTIDE SEQUENCE [LARGE SCALE GENOMIC DNA]</scope>
    <source>
        <strain evidence="1 2">HYT19</strain>
    </source>
</reference>
<comment type="caution">
    <text evidence="1">The sequence shown here is derived from an EMBL/GenBank/DDBJ whole genome shotgun (WGS) entry which is preliminary data.</text>
</comment>
<organism evidence="1 2">
    <name type="scientific">Fibrisoma montanum</name>
    <dbReference type="NCBI Taxonomy" id="2305895"/>
    <lineage>
        <taxon>Bacteria</taxon>
        <taxon>Pseudomonadati</taxon>
        <taxon>Bacteroidota</taxon>
        <taxon>Cytophagia</taxon>
        <taxon>Cytophagales</taxon>
        <taxon>Spirosomataceae</taxon>
        <taxon>Fibrisoma</taxon>
    </lineage>
</organism>
<accession>A0A418MES6</accession>
<keyword evidence="2" id="KW-1185">Reference proteome</keyword>
<dbReference type="Proteomes" id="UP000283523">
    <property type="component" value="Unassembled WGS sequence"/>
</dbReference>
<evidence type="ECO:0000313" key="1">
    <source>
        <dbReference type="EMBL" id="RIV25304.1"/>
    </source>
</evidence>
<dbReference type="AlphaFoldDB" id="A0A418MES6"/>
<evidence type="ECO:0000313" key="2">
    <source>
        <dbReference type="Proteomes" id="UP000283523"/>
    </source>
</evidence>
<sequence length="290" mass="33689">MIPVPAEPFSQPGVETPFSLYRLAGTQTLVHQIDFADYVRFFHDRDPRLFFQQLSARLSAEGWLIIHLWEDVWRQRPEVVQSRLRALVGESERIPARLTQVRRIDRPTAVDFLARNHLQVPLAGRYKYGLFLPARYFRVLSDVFRERNAPAGDADWLVAVATFAAARTFADTYRSVELIRFANRLNCTVVGGLDKLLKAFINDHQPNDLMTYADHDWSDGRSYERLGFERQTLTEPQQFWVKPGEWIRYYPHRLPNGLTESRLPELGYVPVYNAGSIKFVKLPEPQRRSA</sequence>
<dbReference type="EMBL" id="QXED01000002">
    <property type="protein sequence ID" value="RIV25304.1"/>
    <property type="molecule type" value="Genomic_DNA"/>
</dbReference>
<protein>
    <submittedName>
        <fullName evidence="1">Uncharacterized protein</fullName>
    </submittedName>
</protein>
<proteinExistence type="predicted"/>
<name>A0A418MES6_9BACT</name>
<dbReference type="OrthoDB" id="943693at2"/>
<dbReference type="RefSeq" id="WP_119667188.1">
    <property type="nucleotide sequence ID" value="NZ_QXED01000002.1"/>
</dbReference>